<dbReference type="EMBL" id="KQ980404">
    <property type="protein sequence ID" value="KYN16208.1"/>
    <property type="molecule type" value="Genomic_DNA"/>
</dbReference>
<dbReference type="Gene3D" id="1.10.510.10">
    <property type="entry name" value="Transferase(Phosphotransferase) domain 1"/>
    <property type="match status" value="1"/>
</dbReference>
<dbReference type="InterPro" id="IPR050122">
    <property type="entry name" value="RTK"/>
</dbReference>
<feature type="domain" description="Protein kinase" evidence="1">
    <location>
        <begin position="5"/>
        <end position="278"/>
    </location>
</feature>
<dbReference type="GO" id="GO:0005524">
    <property type="term" value="F:ATP binding"/>
    <property type="evidence" value="ECO:0007669"/>
    <property type="project" value="InterPro"/>
</dbReference>
<dbReference type="InterPro" id="IPR000719">
    <property type="entry name" value="Prot_kinase_dom"/>
</dbReference>
<organism evidence="2 3">
    <name type="scientific">Trachymyrmex cornetzi</name>
    <dbReference type="NCBI Taxonomy" id="471704"/>
    <lineage>
        <taxon>Eukaryota</taxon>
        <taxon>Metazoa</taxon>
        <taxon>Ecdysozoa</taxon>
        <taxon>Arthropoda</taxon>
        <taxon>Hexapoda</taxon>
        <taxon>Insecta</taxon>
        <taxon>Pterygota</taxon>
        <taxon>Neoptera</taxon>
        <taxon>Endopterygota</taxon>
        <taxon>Hymenoptera</taxon>
        <taxon>Apocrita</taxon>
        <taxon>Aculeata</taxon>
        <taxon>Formicoidea</taxon>
        <taxon>Formicidae</taxon>
        <taxon>Myrmicinae</taxon>
        <taxon>Trachymyrmex</taxon>
    </lineage>
</organism>
<evidence type="ECO:0000313" key="3">
    <source>
        <dbReference type="Proteomes" id="UP000078492"/>
    </source>
</evidence>
<accession>A0A151J2J8</accession>
<gene>
    <name evidence="2" type="ORF">ALC57_11561</name>
</gene>
<dbReference type="PANTHER" id="PTHR24416">
    <property type="entry name" value="TYROSINE-PROTEIN KINASE RECEPTOR"/>
    <property type="match status" value="1"/>
</dbReference>
<dbReference type="Proteomes" id="UP000078492">
    <property type="component" value="Unassembled WGS sequence"/>
</dbReference>
<keyword evidence="3" id="KW-1185">Reference proteome</keyword>
<reference evidence="2 3" key="1">
    <citation type="submission" date="2015-09" db="EMBL/GenBank/DDBJ databases">
        <title>Trachymyrmex cornetzi WGS genome.</title>
        <authorList>
            <person name="Nygaard S."/>
            <person name="Hu H."/>
            <person name="Boomsma J."/>
            <person name="Zhang G."/>
        </authorList>
    </citation>
    <scope>NUCLEOTIDE SEQUENCE [LARGE SCALE GENOMIC DNA]</scope>
    <source>
        <strain evidence="2">Tcor2-1</strain>
        <tissue evidence="2">Whole body</tissue>
    </source>
</reference>
<dbReference type="PANTHER" id="PTHR24416:SF600">
    <property type="entry name" value="PDGF- AND VEGF-RECEPTOR RELATED, ISOFORM J"/>
    <property type="match status" value="1"/>
</dbReference>
<dbReference type="GO" id="GO:0004714">
    <property type="term" value="F:transmembrane receptor protein tyrosine kinase activity"/>
    <property type="evidence" value="ECO:0007669"/>
    <property type="project" value="TreeGrafter"/>
</dbReference>
<dbReference type="SUPFAM" id="SSF56112">
    <property type="entry name" value="Protein kinase-like (PK-like)"/>
    <property type="match status" value="1"/>
</dbReference>
<dbReference type="GO" id="GO:0043235">
    <property type="term" value="C:receptor complex"/>
    <property type="evidence" value="ECO:0007669"/>
    <property type="project" value="TreeGrafter"/>
</dbReference>
<name>A0A151J2J8_9HYME</name>
<keyword evidence="2" id="KW-0675">Receptor</keyword>
<evidence type="ECO:0000259" key="1">
    <source>
        <dbReference type="PROSITE" id="PS50011"/>
    </source>
</evidence>
<dbReference type="InterPro" id="IPR011009">
    <property type="entry name" value="Kinase-like_dom_sf"/>
</dbReference>
<dbReference type="PROSITE" id="PS50011">
    <property type="entry name" value="PROTEIN_KINASE_DOM"/>
    <property type="match status" value="1"/>
</dbReference>
<dbReference type="GO" id="GO:0007169">
    <property type="term" value="P:cell surface receptor protein tyrosine kinase signaling pathway"/>
    <property type="evidence" value="ECO:0007669"/>
    <property type="project" value="TreeGrafter"/>
</dbReference>
<sequence>MQKLPEQQELMLQGPVYKVDDMGYISEDIPKRVNHYQKLKKKVFDDKSYPTTIHTIVDGALKGSDKRHMLRELDVCIRADSMKYLADLVEIFDMLYVVLELPLQILKDRLLGVQSGDVFPIDQILSISFSIAIALQYLASHKIIHNRLYARSVELSSDWTPKLMDHGIAKYALQDLKYARWTAIEYFDIQTEHQSGVIWAVGVLLWKMFSMGDTPYSNLALDSEVEDAIMRGIRLPQLLNVTDPIYEVMSPCWRDDPEERPTFDELTRLASNEKSDSLSICPITVITESYLPELELN</sequence>
<dbReference type="AlphaFoldDB" id="A0A151J2J8"/>
<proteinExistence type="predicted"/>
<evidence type="ECO:0000313" key="2">
    <source>
        <dbReference type="EMBL" id="KYN16208.1"/>
    </source>
</evidence>
<dbReference type="GO" id="GO:0005886">
    <property type="term" value="C:plasma membrane"/>
    <property type="evidence" value="ECO:0007669"/>
    <property type="project" value="TreeGrafter"/>
</dbReference>
<dbReference type="InterPro" id="IPR001245">
    <property type="entry name" value="Ser-Thr/Tyr_kinase_cat_dom"/>
</dbReference>
<dbReference type="STRING" id="471704.A0A151J2J8"/>
<dbReference type="Pfam" id="PF07714">
    <property type="entry name" value="PK_Tyr_Ser-Thr"/>
    <property type="match status" value="1"/>
</dbReference>
<protein>
    <submittedName>
        <fullName evidence="2">Vascular endothelial growth factor receptor 3</fullName>
    </submittedName>
</protein>